<dbReference type="PANTHER" id="PTHR46847">
    <property type="entry name" value="D-ALLOSE-BINDING PERIPLASMIC PROTEIN-RELATED"/>
    <property type="match status" value="1"/>
</dbReference>
<keyword evidence="7" id="KW-1185">Reference proteome</keyword>
<evidence type="ECO:0000313" key="7">
    <source>
        <dbReference type="Proteomes" id="UP000276232"/>
    </source>
</evidence>
<dbReference type="EMBL" id="RJKN01000003">
    <property type="protein sequence ID" value="ROP44010.1"/>
    <property type="molecule type" value="Genomic_DNA"/>
</dbReference>
<dbReference type="InParanoid" id="A0A3N1HNJ1"/>
<sequence>MSTTAPRTTTSRATPGTTGTTGTTRAARRRSTAAAAVLAAGTLVLAGCGGTDGPAAADDTIGVSLITKTDSNPFFVAMREGAQEAAAEEGVDLTLAAGTSDADEAGQVEAVEDAVARGDAGILITPNGPGVNQAIEDARAAGLLVLALDTPPDPADVVDATFATDNVRAGELIGEYAAARLDGQPAVIAMLDLLDDVDVSVDWQRDQGFLAGMGIDTADPETKGDEAPTGAYTGGAGGDYTIVCNEPTQGAEDGGRTAMENCLRRDPSVNVVYTVNELSAVGAQQALAAAGRDDVVVVSVDGGCDGVSAVEDGLIDATAQQYPVEMARLGVAAVADLARGGEAPEPTEGKSFVDTGVQLVAGTPVDGVDALDVAEGTELCW</sequence>
<protein>
    <submittedName>
        <fullName evidence="6">Fructose transport system substrate-binding protein</fullName>
    </submittedName>
</protein>
<evidence type="ECO:0000256" key="1">
    <source>
        <dbReference type="ARBA" id="ARBA00004196"/>
    </source>
</evidence>
<evidence type="ECO:0000256" key="3">
    <source>
        <dbReference type="ARBA" id="ARBA00022729"/>
    </source>
</evidence>
<dbReference type="PANTHER" id="PTHR46847:SF1">
    <property type="entry name" value="D-ALLOSE-BINDING PERIPLASMIC PROTEIN-RELATED"/>
    <property type="match status" value="1"/>
</dbReference>
<gene>
    <name evidence="6" type="ORF">EDC03_1607</name>
</gene>
<evidence type="ECO:0000259" key="5">
    <source>
        <dbReference type="Pfam" id="PF13407"/>
    </source>
</evidence>
<comment type="subcellular location">
    <subcellularLocation>
        <location evidence="1">Cell envelope</location>
    </subcellularLocation>
</comment>
<dbReference type="InterPro" id="IPR028082">
    <property type="entry name" value="Peripla_BP_I"/>
</dbReference>
<reference evidence="6 7" key="1">
    <citation type="journal article" date="2015" name="Stand. Genomic Sci.">
        <title>Genomic Encyclopedia of Bacterial and Archaeal Type Strains, Phase III: the genomes of soil and plant-associated and newly described type strains.</title>
        <authorList>
            <person name="Whitman W.B."/>
            <person name="Woyke T."/>
            <person name="Klenk H.P."/>
            <person name="Zhou Y."/>
            <person name="Lilburn T.G."/>
            <person name="Beck B.J."/>
            <person name="De Vos P."/>
            <person name="Vandamme P."/>
            <person name="Eisen J.A."/>
            <person name="Garrity G."/>
            <person name="Hugenholtz P."/>
            <person name="Kyrpides N.C."/>
        </authorList>
    </citation>
    <scope>NUCLEOTIDE SEQUENCE [LARGE SCALE GENOMIC DNA]</scope>
    <source>
        <strain evidence="6 7">CECT 7306</strain>
    </source>
</reference>
<evidence type="ECO:0000313" key="6">
    <source>
        <dbReference type="EMBL" id="ROP44010.1"/>
    </source>
</evidence>
<feature type="compositionally biased region" description="Low complexity" evidence="4">
    <location>
        <begin position="1"/>
        <end position="25"/>
    </location>
</feature>
<feature type="region of interest" description="Disordered" evidence="4">
    <location>
        <begin position="1"/>
        <end position="30"/>
    </location>
</feature>
<comment type="caution">
    <text evidence="6">The sequence shown here is derived from an EMBL/GenBank/DDBJ whole genome shotgun (WGS) entry which is preliminary data.</text>
</comment>
<dbReference type="InterPro" id="IPR025997">
    <property type="entry name" value="SBP_2_dom"/>
</dbReference>
<dbReference type="SUPFAM" id="SSF53822">
    <property type="entry name" value="Periplasmic binding protein-like I"/>
    <property type="match status" value="1"/>
</dbReference>
<name>A0A3N1HNJ1_9ACTN</name>
<dbReference type="GO" id="GO:0030246">
    <property type="term" value="F:carbohydrate binding"/>
    <property type="evidence" value="ECO:0007669"/>
    <property type="project" value="UniProtKB-ARBA"/>
</dbReference>
<dbReference type="AlphaFoldDB" id="A0A3N1HNJ1"/>
<proteinExistence type="inferred from homology"/>
<evidence type="ECO:0000256" key="4">
    <source>
        <dbReference type="SAM" id="MobiDB-lite"/>
    </source>
</evidence>
<dbReference type="Gene3D" id="3.40.50.2300">
    <property type="match status" value="2"/>
</dbReference>
<keyword evidence="3" id="KW-0732">Signal</keyword>
<dbReference type="Proteomes" id="UP000276232">
    <property type="component" value="Unassembled WGS sequence"/>
</dbReference>
<accession>A0A3N1HNJ1</accession>
<dbReference type="Pfam" id="PF13407">
    <property type="entry name" value="Peripla_BP_4"/>
    <property type="match status" value="1"/>
</dbReference>
<organism evidence="6 7">
    <name type="scientific">Pseudokineococcus lusitanus</name>
    <dbReference type="NCBI Taxonomy" id="763993"/>
    <lineage>
        <taxon>Bacteria</taxon>
        <taxon>Bacillati</taxon>
        <taxon>Actinomycetota</taxon>
        <taxon>Actinomycetes</taxon>
        <taxon>Kineosporiales</taxon>
        <taxon>Kineosporiaceae</taxon>
        <taxon>Pseudokineococcus</taxon>
    </lineage>
</organism>
<evidence type="ECO:0000256" key="2">
    <source>
        <dbReference type="ARBA" id="ARBA00007639"/>
    </source>
</evidence>
<dbReference type="OrthoDB" id="4827464at2"/>
<comment type="similarity">
    <text evidence="2">Belongs to the bacterial solute-binding protein 2 family.</text>
</comment>
<dbReference type="GO" id="GO:0030313">
    <property type="term" value="C:cell envelope"/>
    <property type="evidence" value="ECO:0007669"/>
    <property type="project" value="UniProtKB-SubCell"/>
</dbReference>
<feature type="domain" description="Periplasmic binding protein" evidence="5">
    <location>
        <begin position="64"/>
        <end position="341"/>
    </location>
</feature>